<feature type="non-terminal residue" evidence="1">
    <location>
        <position position="82"/>
    </location>
</feature>
<comment type="caution">
    <text evidence="1">The sequence shown here is derived from an EMBL/GenBank/DDBJ whole genome shotgun (WGS) entry which is preliminary data.</text>
</comment>
<accession>A0A8H7RHI0</accession>
<proteinExistence type="predicted"/>
<evidence type="ECO:0000313" key="2">
    <source>
        <dbReference type="Proteomes" id="UP000646827"/>
    </source>
</evidence>
<evidence type="ECO:0000313" key="1">
    <source>
        <dbReference type="EMBL" id="KAG2211082.1"/>
    </source>
</evidence>
<sequence length="82" mass="9494">KTFSNGLWMIHSVDNSSLIVLRMPYAIMIHQNSIKSPSLHLQNTLIQPFIIFSIVYQGLPDHWIGFYTKIYMVISMTPILDN</sequence>
<dbReference type="EMBL" id="JAEPRB010000856">
    <property type="protein sequence ID" value="KAG2211082.1"/>
    <property type="molecule type" value="Genomic_DNA"/>
</dbReference>
<protein>
    <submittedName>
        <fullName evidence="1">Uncharacterized protein</fullName>
    </submittedName>
</protein>
<organism evidence="1 2">
    <name type="scientific">Circinella minor</name>
    <dbReference type="NCBI Taxonomy" id="1195481"/>
    <lineage>
        <taxon>Eukaryota</taxon>
        <taxon>Fungi</taxon>
        <taxon>Fungi incertae sedis</taxon>
        <taxon>Mucoromycota</taxon>
        <taxon>Mucoromycotina</taxon>
        <taxon>Mucoromycetes</taxon>
        <taxon>Mucorales</taxon>
        <taxon>Lichtheimiaceae</taxon>
        <taxon>Circinella</taxon>
    </lineage>
</organism>
<name>A0A8H7RHI0_9FUNG</name>
<dbReference type="Proteomes" id="UP000646827">
    <property type="component" value="Unassembled WGS sequence"/>
</dbReference>
<gene>
    <name evidence="1" type="ORF">INT45_000960</name>
</gene>
<dbReference type="AlphaFoldDB" id="A0A8H7RHI0"/>
<keyword evidence="2" id="KW-1185">Reference proteome</keyword>
<feature type="non-terminal residue" evidence="1">
    <location>
        <position position="1"/>
    </location>
</feature>
<reference evidence="1 2" key="1">
    <citation type="submission" date="2020-12" db="EMBL/GenBank/DDBJ databases">
        <title>Metabolic potential, ecology and presence of endohyphal bacteria is reflected in genomic diversity of Mucoromycotina.</title>
        <authorList>
            <person name="Muszewska A."/>
            <person name="Okrasinska A."/>
            <person name="Steczkiewicz K."/>
            <person name="Drgas O."/>
            <person name="Orlowska M."/>
            <person name="Perlinska-Lenart U."/>
            <person name="Aleksandrzak-Piekarczyk T."/>
            <person name="Szatraj K."/>
            <person name="Zielenkiewicz U."/>
            <person name="Pilsyk S."/>
            <person name="Malc E."/>
            <person name="Mieczkowski P."/>
            <person name="Kruszewska J.S."/>
            <person name="Biernat P."/>
            <person name="Pawlowska J."/>
        </authorList>
    </citation>
    <scope>NUCLEOTIDE SEQUENCE [LARGE SCALE GENOMIC DNA]</scope>
    <source>
        <strain evidence="1 2">CBS 142.35</strain>
    </source>
</reference>